<sequence length="169" mass="19346">MSSSYTSTSTNTFTITHARHMSAKVSADLRRMQRFYDKPSSKQIEDFEEEIAQLIKNGYLDTVTFGFQRDDKWIEPTFRYTASQISNGVDDVPGALRANADVSNAYFCSYLTYTNKFFQLNQSERDSFKKTLPVQRVTGDEPSTSGYYESDKTYSSGDQSLSRKSLRSY</sequence>
<reference evidence="3" key="1">
    <citation type="journal article" date="2018" name="Int. J. Syst. Evol. Microbiol.">
        <title>Neptunicella marina gen. nov., sp. nov., isolated from surface seawater.</title>
        <authorList>
            <person name="Liu X."/>
            <person name="Lai Q."/>
            <person name="Du Y."/>
            <person name="Zhang X."/>
            <person name="Liu Z."/>
            <person name="Sun F."/>
            <person name="Shao Z."/>
        </authorList>
    </citation>
    <scope>NUCLEOTIDE SEQUENCE</scope>
    <source>
        <strain evidence="3">S27-2</strain>
    </source>
</reference>
<protein>
    <recommendedName>
        <fullName evidence="2">Bacterial HORMA domain-containing protein</fullName>
    </recommendedName>
</protein>
<accession>A0A8J6M348</accession>
<dbReference type="InterPro" id="IPR041162">
    <property type="entry name" value="Bact_HORMA_1"/>
</dbReference>
<keyword evidence="4" id="KW-1185">Reference proteome</keyword>
<evidence type="ECO:0000256" key="1">
    <source>
        <dbReference type="SAM" id="MobiDB-lite"/>
    </source>
</evidence>
<gene>
    <name evidence="3" type="ORF">H8B19_12505</name>
</gene>
<name>A0A8J6M348_9ALTE</name>
<dbReference type="EMBL" id="JACNEP010000009">
    <property type="protein sequence ID" value="MBC3766702.1"/>
    <property type="molecule type" value="Genomic_DNA"/>
</dbReference>
<evidence type="ECO:0000313" key="4">
    <source>
        <dbReference type="Proteomes" id="UP000601768"/>
    </source>
</evidence>
<dbReference type="AlphaFoldDB" id="A0A8J6M348"/>
<organism evidence="3 4">
    <name type="scientific">Neptunicella marina</name>
    <dbReference type="NCBI Taxonomy" id="2125989"/>
    <lineage>
        <taxon>Bacteria</taxon>
        <taxon>Pseudomonadati</taxon>
        <taxon>Pseudomonadota</taxon>
        <taxon>Gammaproteobacteria</taxon>
        <taxon>Alteromonadales</taxon>
        <taxon>Alteromonadaceae</taxon>
        <taxon>Neptunicella</taxon>
    </lineage>
</organism>
<dbReference type="Proteomes" id="UP000601768">
    <property type="component" value="Unassembled WGS sequence"/>
</dbReference>
<evidence type="ECO:0000313" key="3">
    <source>
        <dbReference type="EMBL" id="MBC3766702.1"/>
    </source>
</evidence>
<proteinExistence type="predicted"/>
<feature type="compositionally biased region" description="Polar residues" evidence="1">
    <location>
        <begin position="141"/>
        <end position="163"/>
    </location>
</feature>
<feature type="domain" description="Bacterial HORMA" evidence="2">
    <location>
        <begin position="4"/>
        <end position="167"/>
    </location>
</feature>
<comment type="caution">
    <text evidence="3">The sequence shown here is derived from an EMBL/GenBank/DDBJ whole genome shotgun (WGS) entry which is preliminary data.</text>
</comment>
<reference evidence="3" key="2">
    <citation type="submission" date="2020-08" db="EMBL/GenBank/DDBJ databases">
        <authorList>
            <person name="Lai Q."/>
        </authorList>
    </citation>
    <scope>NUCLEOTIDE SEQUENCE</scope>
    <source>
        <strain evidence="3">S27-2</strain>
    </source>
</reference>
<evidence type="ECO:0000259" key="2">
    <source>
        <dbReference type="Pfam" id="PF18138"/>
    </source>
</evidence>
<feature type="region of interest" description="Disordered" evidence="1">
    <location>
        <begin position="135"/>
        <end position="169"/>
    </location>
</feature>
<dbReference type="Pfam" id="PF18138">
    <property type="entry name" value="bacHORMA_1"/>
    <property type="match status" value="1"/>
</dbReference>
<dbReference type="RefSeq" id="WP_186507228.1">
    <property type="nucleotide sequence ID" value="NZ_JACNEP010000009.1"/>
</dbReference>